<sequence>MRPLSSISTSSSKSFKVIRHQRQRKSRKRNVLNPTLDNFYNILRRTHADQSVKSARSWANEYEKYRKSVILDEIRADNIESSGGIDSVELLRSYFVKKPYAVHVQHIAEKDSGQCFQFDFTQNIIGRAKD</sequence>
<proteinExistence type="predicted"/>
<dbReference type="Proteomes" id="UP000789525">
    <property type="component" value="Unassembled WGS sequence"/>
</dbReference>
<dbReference type="EMBL" id="CAJVPT010009614">
    <property type="protein sequence ID" value="CAG8563326.1"/>
    <property type="molecule type" value="Genomic_DNA"/>
</dbReference>
<name>A0ACA9M2M9_9GLOM</name>
<evidence type="ECO:0000313" key="2">
    <source>
        <dbReference type="Proteomes" id="UP000789525"/>
    </source>
</evidence>
<gene>
    <name evidence="1" type="ORF">ACOLOM_LOCUS5321</name>
</gene>
<keyword evidence="2" id="KW-1185">Reference proteome</keyword>
<protein>
    <submittedName>
        <fullName evidence="1">14709_t:CDS:1</fullName>
    </submittedName>
</protein>
<evidence type="ECO:0000313" key="1">
    <source>
        <dbReference type="EMBL" id="CAG8563326.1"/>
    </source>
</evidence>
<accession>A0ACA9M2M9</accession>
<comment type="caution">
    <text evidence="1">The sequence shown here is derived from an EMBL/GenBank/DDBJ whole genome shotgun (WGS) entry which is preliminary data.</text>
</comment>
<organism evidence="1 2">
    <name type="scientific">Acaulospora colombiana</name>
    <dbReference type="NCBI Taxonomy" id="27376"/>
    <lineage>
        <taxon>Eukaryota</taxon>
        <taxon>Fungi</taxon>
        <taxon>Fungi incertae sedis</taxon>
        <taxon>Mucoromycota</taxon>
        <taxon>Glomeromycotina</taxon>
        <taxon>Glomeromycetes</taxon>
        <taxon>Diversisporales</taxon>
        <taxon>Acaulosporaceae</taxon>
        <taxon>Acaulospora</taxon>
    </lineage>
</organism>
<reference evidence="1" key="1">
    <citation type="submission" date="2021-06" db="EMBL/GenBank/DDBJ databases">
        <authorList>
            <person name="Kallberg Y."/>
            <person name="Tangrot J."/>
            <person name="Rosling A."/>
        </authorList>
    </citation>
    <scope>NUCLEOTIDE SEQUENCE</scope>
    <source>
        <strain evidence="1">CL356</strain>
    </source>
</reference>